<protein>
    <submittedName>
        <fullName evidence="2">Uncharacterized protein</fullName>
    </submittedName>
</protein>
<proteinExistence type="predicted"/>
<evidence type="ECO:0000313" key="3">
    <source>
        <dbReference type="Proteomes" id="UP000192578"/>
    </source>
</evidence>
<dbReference type="AlphaFoldDB" id="A0A1W0X4Z8"/>
<keyword evidence="1" id="KW-0812">Transmembrane</keyword>
<evidence type="ECO:0000313" key="2">
    <source>
        <dbReference type="EMBL" id="OQV22440.1"/>
    </source>
</evidence>
<keyword evidence="1" id="KW-1133">Transmembrane helix</keyword>
<dbReference type="PANTHER" id="PTHR38640:SF1">
    <property type="entry name" value="GEO09659P1"/>
    <property type="match status" value="1"/>
</dbReference>
<name>A0A1W0X4Z8_HYPEX</name>
<sequence length="246" mass="27806">MGHLTFRALEWAIGWQGALCRRLIENCTIYNSRVSRTEYIAMAKSAPSSMTNSLYSVNGDLNHDYASRRSSASDWAREELKQQRPSRQAHPRARFKLYSRPFLLRPMPRLSMNSLVNVYLPAVGALSYEALSVHLVHKGAFSRFFGDRDLSVVNSLLYTSHIGIGLYIYNSPPVCFAASYNRLMYSVFGSVIFNFGSLLLWSTLRNNLSAFHPAARIFLALSTASTMLFVGADYIHFLCAWLRGKP</sequence>
<feature type="transmembrane region" description="Helical" evidence="1">
    <location>
        <begin position="110"/>
        <end position="131"/>
    </location>
</feature>
<keyword evidence="3" id="KW-1185">Reference proteome</keyword>
<feature type="transmembrane region" description="Helical" evidence="1">
    <location>
        <begin position="151"/>
        <end position="170"/>
    </location>
</feature>
<feature type="transmembrane region" description="Helical" evidence="1">
    <location>
        <begin position="182"/>
        <end position="204"/>
    </location>
</feature>
<dbReference type="PANTHER" id="PTHR38640">
    <property type="entry name" value="GEO09659P1"/>
    <property type="match status" value="1"/>
</dbReference>
<dbReference type="OrthoDB" id="5915502at2759"/>
<feature type="transmembrane region" description="Helical" evidence="1">
    <location>
        <begin position="216"/>
        <end position="242"/>
    </location>
</feature>
<keyword evidence="1" id="KW-0472">Membrane</keyword>
<organism evidence="2 3">
    <name type="scientific">Hypsibius exemplaris</name>
    <name type="common">Freshwater tardigrade</name>
    <dbReference type="NCBI Taxonomy" id="2072580"/>
    <lineage>
        <taxon>Eukaryota</taxon>
        <taxon>Metazoa</taxon>
        <taxon>Ecdysozoa</taxon>
        <taxon>Tardigrada</taxon>
        <taxon>Eutardigrada</taxon>
        <taxon>Parachela</taxon>
        <taxon>Hypsibioidea</taxon>
        <taxon>Hypsibiidae</taxon>
        <taxon>Hypsibius</taxon>
    </lineage>
</organism>
<gene>
    <name evidence="2" type="ORF">BV898_03611</name>
</gene>
<dbReference type="EMBL" id="MTYJ01000017">
    <property type="protein sequence ID" value="OQV22440.1"/>
    <property type="molecule type" value="Genomic_DNA"/>
</dbReference>
<accession>A0A1W0X4Z8</accession>
<dbReference type="Proteomes" id="UP000192578">
    <property type="component" value="Unassembled WGS sequence"/>
</dbReference>
<comment type="caution">
    <text evidence="2">The sequence shown here is derived from an EMBL/GenBank/DDBJ whole genome shotgun (WGS) entry which is preliminary data.</text>
</comment>
<reference evidence="3" key="1">
    <citation type="submission" date="2017-01" db="EMBL/GenBank/DDBJ databases">
        <title>Comparative genomics of anhydrobiosis in the tardigrade Hypsibius dujardini.</title>
        <authorList>
            <person name="Yoshida Y."/>
            <person name="Koutsovoulos G."/>
            <person name="Laetsch D."/>
            <person name="Stevens L."/>
            <person name="Kumar S."/>
            <person name="Horikawa D."/>
            <person name="Ishino K."/>
            <person name="Komine S."/>
            <person name="Tomita M."/>
            <person name="Blaxter M."/>
            <person name="Arakawa K."/>
        </authorList>
    </citation>
    <scope>NUCLEOTIDE SEQUENCE [LARGE SCALE GENOMIC DNA]</scope>
    <source>
        <strain evidence="3">Z151</strain>
    </source>
</reference>
<evidence type="ECO:0000256" key="1">
    <source>
        <dbReference type="SAM" id="Phobius"/>
    </source>
</evidence>